<dbReference type="SUPFAM" id="SSF50447">
    <property type="entry name" value="Translation proteins"/>
    <property type="match status" value="1"/>
</dbReference>
<keyword evidence="5" id="KW-0046">Antibiotic resistance</keyword>
<dbReference type="Gene3D" id="3.30.70.870">
    <property type="entry name" value="Elongation Factor G (Translational Gtpase), domain 3"/>
    <property type="match status" value="1"/>
</dbReference>
<dbReference type="Gene3D" id="3.40.50.300">
    <property type="entry name" value="P-loop containing nucleotide triphosphate hydrolases"/>
    <property type="match status" value="1"/>
</dbReference>
<dbReference type="InterPro" id="IPR027417">
    <property type="entry name" value="P-loop_NTPase"/>
</dbReference>
<dbReference type="RefSeq" id="WP_213125346.1">
    <property type="nucleotide sequence ID" value="NZ_JAGYPG010000002.1"/>
</dbReference>
<dbReference type="InterPro" id="IPR005517">
    <property type="entry name" value="Transl_elong_EFG/EF2_IV"/>
</dbReference>
<comment type="function">
    <text evidence="1">Abolishes the inhibitory effect of tetracyclin on protein synthesis by a non-covalent modification of the ribosomes.</text>
</comment>
<evidence type="ECO:0000313" key="7">
    <source>
        <dbReference type="EMBL" id="MBS4196194.1"/>
    </source>
</evidence>
<dbReference type="SMART" id="SM00838">
    <property type="entry name" value="EFG_C"/>
    <property type="match status" value="1"/>
</dbReference>
<evidence type="ECO:0000256" key="4">
    <source>
        <dbReference type="ARBA" id="ARBA00023134"/>
    </source>
</evidence>
<dbReference type="GO" id="GO:0046677">
    <property type="term" value="P:response to antibiotic"/>
    <property type="evidence" value="ECO:0007669"/>
    <property type="project" value="UniProtKB-KW"/>
</dbReference>
<dbReference type="Proteomes" id="UP000681414">
    <property type="component" value="Unassembled WGS sequence"/>
</dbReference>
<name>A0A942TH05_9BACI</name>
<dbReference type="GO" id="GO:0006412">
    <property type="term" value="P:translation"/>
    <property type="evidence" value="ECO:0007669"/>
    <property type="project" value="UniProtKB-KW"/>
</dbReference>
<keyword evidence="4" id="KW-0342">GTP-binding</keyword>
<reference evidence="7 8" key="1">
    <citation type="submission" date="2021-05" db="EMBL/GenBank/DDBJ databases">
        <title>Novel Bacillus species.</title>
        <authorList>
            <person name="Liu G."/>
        </authorList>
    </citation>
    <scope>NUCLEOTIDE SEQUENCE [LARGE SCALE GENOMIC DNA]</scope>
    <source>
        <strain evidence="8">FJAT-49780</strain>
    </source>
</reference>
<dbReference type="InterPro" id="IPR053905">
    <property type="entry name" value="EF-G-like_DII"/>
</dbReference>
<evidence type="ECO:0000256" key="1">
    <source>
        <dbReference type="ARBA" id="ARBA00003987"/>
    </source>
</evidence>
<dbReference type="CDD" id="cd03711">
    <property type="entry name" value="Tet_C"/>
    <property type="match status" value="1"/>
</dbReference>
<dbReference type="Gene3D" id="3.30.70.240">
    <property type="match status" value="1"/>
</dbReference>
<accession>A0A942TH05</accession>
<protein>
    <submittedName>
        <fullName evidence="7">TetM/TetW/TetO/TetS family tetracycline resistance ribosomal protection protein</fullName>
    </submittedName>
</protein>
<dbReference type="GO" id="GO:0032790">
    <property type="term" value="P:ribosome disassembly"/>
    <property type="evidence" value="ECO:0007669"/>
    <property type="project" value="TreeGrafter"/>
</dbReference>
<evidence type="ECO:0000256" key="2">
    <source>
        <dbReference type="ARBA" id="ARBA00022741"/>
    </source>
</evidence>
<dbReference type="Pfam" id="PF00009">
    <property type="entry name" value="GTP_EFTU"/>
    <property type="match status" value="1"/>
</dbReference>
<dbReference type="SMART" id="SM00889">
    <property type="entry name" value="EFG_IV"/>
    <property type="match status" value="1"/>
</dbReference>
<dbReference type="InterPro" id="IPR035647">
    <property type="entry name" value="EFG_III/V"/>
</dbReference>
<dbReference type="InterPro" id="IPR000640">
    <property type="entry name" value="EFG_V-like"/>
</dbReference>
<dbReference type="InterPro" id="IPR014721">
    <property type="entry name" value="Ribsml_uS5_D2-typ_fold_subgr"/>
</dbReference>
<dbReference type="Pfam" id="PF00679">
    <property type="entry name" value="EFG_C"/>
    <property type="match status" value="1"/>
</dbReference>
<dbReference type="InterPro" id="IPR005225">
    <property type="entry name" value="Small_GTP-bd"/>
</dbReference>
<evidence type="ECO:0000259" key="6">
    <source>
        <dbReference type="PROSITE" id="PS51722"/>
    </source>
</evidence>
<dbReference type="GO" id="GO:0005525">
    <property type="term" value="F:GTP binding"/>
    <property type="evidence" value="ECO:0007669"/>
    <property type="project" value="UniProtKB-KW"/>
</dbReference>
<dbReference type="EMBL" id="JAGYPG010000002">
    <property type="protein sequence ID" value="MBS4196194.1"/>
    <property type="molecule type" value="Genomic_DNA"/>
</dbReference>
<dbReference type="SUPFAM" id="SSF54211">
    <property type="entry name" value="Ribosomal protein S5 domain 2-like"/>
    <property type="match status" value="1"/>
</dbReference>
<dbReference type="InterPro" id="IPR020568">
    <property type="entry name" value="Ribosomal_Su5_D2-typ_SF"/>
</dbReference>
<organism evidence="7 8">
    <name type="scientific">Lederbergia citri</name>
    <dbReference type="NCBI Taxonomy" id="2833580"/>
    <lineage>
        <taxon>Bacteria</taxon>
        <taxon>Bacillati</taxon>
        <taxon>Bacillota</taxon>
        <taxon>Bacilli</taxon>
        <taxon>Bacillales</taxon>
        <taxon>Bacillaceae</taxon>
        <taxon>Lederbergia</taxon>
    </lineage>
</organism>
<sequence length="650" mass="73792">MNKTIGILAHVDAGKTTFSEQILYHTKSIRHRGRVDHKDTFLDNHEIERKRGITVFAEQGMFSFRNSHYYLIDTPGHVDFSPEMERAIQVMDYAVIIMSAVEGIEGHTETVWEILRKHQIPTFFFINKIDRVGADENAVIKDIRLNLTGNVYNLTDSFSDGEMSEDLIEFIAERNEALFEHYMDKGYDKELWLHAMVEMIKENHFFPCMCGSALQDIGIDSFLEKLDLLTNSYYINEESFSGRVYKIRHDSNGTRVTFIKALSGTLKVREAIKYGDADNVISEKVTQIRVYSGNKYQTVDFVEAGQLFAVTGLSMAVVGDGLGTLQEKVNYEMIPTLKSKVILEPGVNIKEAIKTFNILGAEDPSLNVHWDERLQEIHIHVMGVIQLEVLEQLVFDRFQLKVAFDKPEILYKETIETTVNGFGHFEPLGHYAEVHLKLEPAERNSGITFENACHADDLSFGNQNLIQHHLFEREHHGLLTGSPLTDVKITLLTGRAHNKHTSGGDFREATFRALRQGLEKAKNIVLEPVYQFKIKVDIEQMGRVISDIQTAHGTYDSPRTEGDKAILTGIVPVATFMDYGAEFAALTHGKGMLNLVFSGYKRCHNEEEVIERIGYDKNADSKYTSSSIFCAKGQGYTVRWDEAELKMHAL</sequence>
<dbReference type="PANTHER" id="PTHR43261">
    <property type="entry name" value="TRANSLATION ELONGATION FACTOR G-RELATED"/>
    <property type="match status" value="1"/>
</dbReference>
<dbReference type="Pfam" id="PF03764">
    <property type="entry name" value="EFG_IV"/>
    <property type="match status" value="1"/>
</dbReference>
<evidence type="ECO:0000256" key="5">
    <source>
        <dbReference type="ARBA" id="ARBA00023251"/>
    </source>
</evidence>
<comment type="caution">
    <text evidence="7">The sequence shown here is derived from an EMBL/GenBank/DDBJ whole genome shotgun (WGS) entry which is preliminary data.</text>
</comment>
<dbReference type="PRINTS" id="PR00315">
    <property type="entry name" value="ELONGATNFCT"/>
</dbReference>
<dbReference type="PANTHER" id="PTHR43261:SF1">
    <property type="entry name" value="RIBOSOME-RELEASING FACTOR 2, MITOCHONDRIAL"/>
    <property type="match status" value="1"/>
</dbReference>
<proteinExistence type="predicted"/>
<dbReference type="AlphaFoldDB" id="A0A942TH05"/>
<keyword evidence="8" id="KW-1185">Reference proteome</keyword>
<dbReference type="NCBIfam" id="TIGR00231">
    <property type="entry name" value="small_GTP"/>
    <property type="match status" value="1"/>
</dbReference>
<gene>
    <name evidence="7" type="ORF">KHA97_14095</name>
</gene>
<dbReference type="InterPro" id="IPR009000">
    <property type="entry name" value="Transl_B-barrel_sf"/>
</dbReference>
<dbReference type="PRINTS" id="PR01037">
    <property type="entry name" value="TCRTETOQM"/>
</dbReference>
<dbReference type="Gene3D" id="3.30.230.10">
    <property type="match status" value="1"/>
</dbReference>
<dbReference type="PROSITE" id="PS51722">
    <property type="entry name" value="G_TR_2"/>
    <property type="match status" value="1"/>
</dbReference>
<dbReference type="Pfam" id="PF22042">
    <property type="entry name" value="EF-G_D2"/>
    <property type="match status" value="1"/>
</dbReference>
<dbReference type="InterPro" id="IPR035650">
    <property type="entry name" value="Tet_C"/>
</dbReference>
<keyword evidence="3" id="KW-0648">Protein biosynthesis</keyword>
<evidence type="ECO:0000313" key="8">
    <source>
        <dbReference type="Proteomes" id="UP000681414"/>
    </source>
</evidence>
<dbReference type="SUPFAM" id="SSF54980">
    <property type="entry name" value="EF-G C-terminal domain-like"/>
    <property type="match status" value="2"/>
</dbReference>
<feature type="domain" description="Tr-type G" evidence="6">
    <location>
        <begin position="1"/>
        <end position="234"/>
    </location>
</feature>
<keyword evidence="2" id="KW-0547">Nucleotide-binding</keyword>
<dbReference type="InterPro" id="IPR000795">
    <property type="entry name" value="T_Tr_GTP-bd_dom"/>
</dbReference>
<dbReference type="Gene3D" id="2.40.30.10">
    <property type="entry name" value="Translation factors"/>
    <property type="match status" value="1"/>
</dbReference>
<evidence type="ECO:0000256" key="3">
    <source>
        <dbReference type="ARBA" id="ARBA00022917"/>
    </source>
</evidence>
<dbReference type="GO" id="GO:0003924">
    <property type="term" value="F:GTPase activity"/>
    <property type="evidence" value="ECO:0007669"/>
    <property type="project" value="InterPro"/>
</dbReference>
<dbReference type="SUPFAM" id="SSF52540">
    <property type="entry name" value="P-loop containing nucleoside triphosphate hydrolases"/>
    <property type="match status" value="1"/>
</dbReference>